<dbReference type="InterPro" id="IPR046349">
    <property type="entry name" value="C1-like_sf"/>
</dbReference>
<evidence type="ECO:0000259" key="4">
    <source>
        <dbReference type="PROSITE" id="PS50004"/>
    </source>
</evidence>
<feature type="non-terminal residue" evidence="7">
    <location>
        <position position="1"/>
    </location>
</feature>
<feature type="domain" description="Phorbol-ester/DAG-type" evidence="6">
    <location>
        <begin position="309"/>
        <end position="355"/>
    </location>
</feature>
<comment type="caution">
    <text evidence="7">The sequence shown here is derived from an EMBL/GenBank/DDBJ whole genome shotgun (WGS) entry which is preliminary data.</text>
</comment>
<evidence type="ECO:0000313" key="8">
    <source>
        <dbReference type="Proteomes" id="UP001212841"/>
    </source>
</evidence>
<keyword evidence="8" id="KW-1185">Reference proteome</keyword>
<keyword evidence="2" id="KW-0479">Metal-binding</keyword>
<evidence type="ECO:0000313" key="7">
    <source>
        <dbReference type="EMBL" id="KAJ3035318.1"/>
    </source>
</evidence>
<dbReference type="Pfam" id="PF00616">
    <property type="entry name" value="RasGAP"/>
    <property type="match status" value="1"/>
</dbReference>
<dbReference type="SUPFAM" id="SSF57889">
    <property type="entry name" value="Cysteine-rich domain"/>
    <property type="match status" value="1"/>
</dbReference>
<feature type="domain" description="Ras-GAP" evidence="5">
    <location>
        <begin position="402"/>
        <end position="599"/>
    </location>
</feature>
<dbReference type="EMBL" id="JADGJD010002062">
    <property type="protein sequence ID" value="KAJ3035318.1"/>
    <property type="molecule type" value="Genomic_DNA"/>
</dbReference>
<gene>
    <name evidence="7" type="primary">RASA2</name>
    <name evidence="7" type="ORF">HK097_004241</name>
</gene>
<dbReference type="PROSITE" id="PS00479">
    <property type="entry name" value="ZF_DAG_PE_1"/>
    <property type="match status" value="1"/>
</dbReference>
<feature type="domain" description="C2" evidence="4">
    <location>
        <begin position="4"/>
        <end position="124"/>
    </location>
</feature>
<dbReference type="Gene3D" id="3.30.60.20">
    <property type="match status" value="1"/>
</dbReference>
<evidence type="ECO:0000259" key="6">
    <source>
        <dbReference type="PROSITE" id="PS50081"/>
    </source>
</evidence>
<proteinExistence type="predicted"/>
<dbReference type="Gene3D" id="1.10.506.10">
    <property type="entry name" value="GTPase Activation - p120gap, domain 1"/>
    <property type="match status" value="2"/>
</dbReference>
<name>A0AAD5WWV1_9FUNG</name>
<dbReference type="InterPro" id="IPR008936">
    <property type="entry name" value="Rho_GTPase_activation_prot"/>
</dbReference>
<dbReference type="InterPro" id="IPR002219">
    <property type="entry name" value="PKC_DAG/PE"/>
</dbReference>
<evidence type="ECO:0000256" key="3">
    <source>
        <dbReference type="ARBA" id="ARBA00022833"/>
    </source>
</evidence>
<dbReference type="PROSITE" id="PS50081">
    <property type="entry name" value="ZF_DAG_PE_2"/>
    <property type="match status" value="1"/>
</dbReference>
<dbReference type="GO" id="GO:0005096">
    <property type="term" value="F:GTPase activator activity"/>
    <property type="evidence" value="ECO:0007669"/>
    <property type="project" value="UniProtKB-KW"/>
</dbReference>
<dbReference type="CDD" id="cd00029">
    <property type="entry name" value="C1"/>
    <property type="match status" value="1"/>
</dbReference>
<dbReference type="AlphaFoldDB" id="A0AAD5WWV1"/>
<dbReference type="PROSITE" id="PS00509">
    <property type="entry name" value="RAS_GTPASE_ACTIV_1"/>
    <property type="match status" value="1"/>
</dbReference>
<feature type="domain" description="C2" evidence="4">
    <location>
        <begin position="133"/>
        <end position="258"/>
    </location>
</feature>
<evidence type="ECO:0000259" key="5">
    <source>
        <dbReference type="PROSITE" id="PS50018"/>
    </source>
</evidence>
<dbReference type="SMART" id="SM00109">
    <property type="entry name" value="C1"/>
    <property type="match status" value="1"/>
</dbReference>
<dbReference type="PANTHER" id="PTHR10194">
    <property type="entry name" value="RAS GTPASE-ACTIVATING PROTEINS"/>
    <property type="match status" value="1"/>
</dbReference>
<dbReference type="GO" id="GO:0046872">
    <property type="term" value="F:metal ion binding"/>
    <property type="evidence" value="ECO:0007669"/>
    <property type="project" value="UniProtKB-KW"/>
</dbReference>
<dbReference type="InterPro" id="IPR001936">
    <property type="entry name" value="RasGAP_dom"/>
</dbReference>
<dbReference type="InterPro" id="IPR023152">
    <property type="entry name" value="RasGAP_CS"/>
</dbReference>
<keyword evidence="1" id="KW-0343">GTPase activation</keyword>
<sequence>MDLSRRTVDPKTNPDSPYWKSQRLSVKIIEAKHLTWLRKGERTCDPYVVCRIDNRTAEEQRTSTVWNSEAPFWSEEFTFEDIEPFRQLNVTLWNDSKDASAKPMGRVVFPRRYLLGDDEQWFNITKTNDDGSVSGELRVRIKYYPAKEEGAASAFAVRVVAGRDLATDGNTPPNPYAVLHLLPDQHALSMQQTRVREGTANPQFSETFVFTVPVLEPDQEIHFSLWNRSSNGTEDGFLGHFSVSVVEVVMGGRVDRWFPLLPAPLAANGKIGKSKDKKKGEEDKRHRPRAFVQALQRMPEDGAPPTRKRHNFEESLAPFGTCAHCSGMLIGLHLRCGECKVACHHKCKDIVAPHCGGVGVMRLRYKYEELMVLRMPYYEPLLHLLEKQDYAVLVILGRVSGEREDAARSLVRIFDSRSTLKQFLKKMIAIEVANAEDSKTLFRANSMATKALDVFMKHVGGGYLVSVLQSIIKAIVTTNRPTELDPTKLPKDENLQQNINSLTLYNTIIVDSIFRSVDKFPPRLREIFQFLQDEVSQRFPNEEGVRYTAVSGFIFLRFFAPAILGPKLFGFESALTGGLDARAIRTLTLSAKVLQGLANLVEFGQKEAFMTPMNGFIAGRIEGMKRFIDEISTSVPYQQVHTKIDSEVTNYEEEKECGELYGYLSRGMEKMMGAENVSSSDRKLLHQVKSELKTIEETLESLQRETPGVDSLQEEGNSPIEMSEEERMIDVLLEKRTLMLREQRNSFRSAGELE</sequence>
<keyword evidence="3" id="KW-0862">Zinc</keyword>
<reference evidence="7" key="1">
    <citation type="submission" date="2020-05" db="EMBL/GenBank/DDBJ databases">
        <title>Phylogenomic resolution of chytrid fungi.</title>
        <authorList>
            <person name="Stajich J.E."/>
            <person name="Amses K."/>
            <person name="Simmons R."/>
            <person name="Seto K."/>
            <person name="Myers J."/>
            <person name="Bonds A."/>
            <person name="Quandt C.A."/>
            <person name="Barry K."/>
            <person name="Liu P."/>
            <person name="Grigoriev I."/>
            <person name="Longcore J.E."/>
            <person name="James T.Y."/>
        </authorList>
    </citation>
    <scope>NUCLEOTIDE SEQUENCE</scope>
    <source>
        <strain evidence="7">JEL0318</strain>
    </source>
</reference>
<dbReference type="CDD" id="cd00030">
    <property type="entry name" value="C2"/>
    <property type="match status" value="2"/>
</dbReference>
<organism evidence="7 8">
    <name type="scientific">Rhizophlyctis rosea</name>
    <dbReference type="NCBI Taxonomy" id="64517"/>
    <lineage>
        <taxon>Eukaryota</taxon>
        <taxon>Fungi</taxon>
        <taxon>Fungi incertae sedis</taxon>
        <taxon>Chytridiomycota</taxon>
        <taxon>Chytridiomycota incertae sedis</taxon>
        <taxon>Chytridiomycetes</taxon>
        <taxon>Rhizophlyctidales</taxon>
        <taxon>Rhizophlyctidaceae</taxon>
        <taxon>Rhizophlyctis</taxon>
    </lineage>
</organism>
<dbReference type="PROSITE" id="PS50018">
    <property type="entry name" value="RAS_GTPASE_ACTIV_2"/>
    <property type="match status" value="1"/>
</dbReference>
<evidence type="ECO:0000256" key="1">
    <source>
        <dbReference type="ARBA" id="ARBA00022468"/>
    </source>
</evidence>
<dbReference type="InterPro" id="IPR035892">
    <property type="entry name" value="C2_domain_sf"/>
</dbReference>
<dbReference type="PANTHER" id="PTHR10194:SF60">
    <property type="entry name" value="RAS GTPASE-ACTIVATING PROTEIN RASKOL"/>
    <property type="match status" value="1"/>
</dbReference>
<dbReference type="Proteomes" id="UP001212841">
    <property type="component" value="Unassembled WGS sequence"/>
</dbReference>
<dbReference type="InterPro" id="IPR000008">
    <property type="entry name" value="C2_dom"/>
</dbReference>
<evidence type="ECO:0000256" key="2">
    <source>
        <dbReference type="ARBA" id="ARBA00022723"/>
    </source>
</evidence>
<dbReference type="SMART" id="SM00323">
    <property type="entry name" value="RasGAP"/>
    <property type="match status" value="1"/>
</dbReference>
<dbReference type="SMART" id="SM00239">
    <property type="entry name" value="C2"/>
    <property type="match status" value="2"/>
</dbReference>
<dbReference type="SUPFAM" id="SSF49562">
    <property type="entry name" value="C2 domain (Calcium/lipid-binding domain, CaLB)"/>
    <property type="match status" value="2"/>
</dbReference>
<dbReference type="InterPro" id="IPR039360">
    <property type="entry name" value="Ras_GTPase"/>
</dbReference>
<accession>A0AAD5WWV1</accession>
<dbReference type="SUPFAM" id="SSF48350">
    <property type="entry name" value="GTPase activation domain, GAP"/>
    <property type="match status" value="1"/>
</dbReference>
<protein>
    <submittedName>
        <fullName evidence="7">Ras GTPase-activating protein 2</fullName>
    </submittedName>
</protein>
<dbReference type="Pfam" id="PF00168">
    <property type="entry name" value="C2"/>
    <property type="match status" value="2"/>
</dbReference>
<dbReference type="PROSITE" id="PS50004">
    <property type="entry name" value="C2"/>
    <property type="match status" value="2"/>
</dbReference>
<dbReference type="Gene3D" id="2.60.40.150">
    <property type="entry name" value="C2 domain"/>
    <property type="match status" value="2"/>
</dbReference>